<dbReference type="Gene3D" id="1.10.630.10">
    <property type="entry name" value="Cytochrome P450"/>
    <property type="match status" value="1"/>
</dbReference>
<dbReference type="PANTHER" id="PTHR47582:SF1">
    <property type="entry name" value="P450, PUTATIVE (EUROFUNG)-RELATED"/>
    <property type="match status" value="1"/>
</dbReference>
<comment type="caution">
    <text evidence="6">The sequence shown here is derived from an EMBL/GenBank/DDBJ whole genome shotgun (WGS) entry which is preliminary data.</text>
</comment>
<dbReference type="Pfam" id="PF00067">
    <property type="entry name" value="p450"/>
    <property type="match status" value="1"/>
</dbReference>
<protein>
    <submittedName>
        <fullName evidence="6">Cytochrome P450</fullName>
    </submittedName>
</protein>
<dbReference type="InterPro" id="IPR001128">
    <property type="entry name" value="Cyt_P450"/>
</dbReference>
<dbReference type="InterPro" id="IPR036396">
    <property type="entry name" value="Cyt_P450_sf"/>
</dbReference>
<evidence type="ECO:0000256" key="5">
    <source>
        <dbReference type="SAM" id="Phobius"/>
    </source>
</evidence>
<organism evidence="6 7">
    <name type="scientific">Macrophomina phaseolina</name>
    <dbReference type="NCBI Taxonomy" id="35725"/>
    <lineage>
        <taxon>Eukaryota</taxon>
        <taxon>Fungi</taxon>
        <taxon>Dikarya</taxon>
        <taxon>Ascomycota</taxon>
        <taxon>Pezizomycotina</taxon>
        <taxon>Dothideomycetes</taxon>
        <taxon>Dothideomycetes incertae sedis</taxon>
        <taxon>Botryosphaeriales</taxon>
        <taxon>Botryosphaeriaceae</taxon>
        <taxon>Macrophomina</taxon>
    </lineage>
</organism>
<evidence type="ECO:0000256" key="3">
    <source>
        <dbReference type="ARBA" id="ARBA00022723"/>
    </source>
</evidence>
<keyword evidence="4" id="KW-0408">Iron</keyword>
<dbReference type="InterPro" id="IPR002403">
    <property type="entry name" value="Cyt_P450_E_grp-IV"/>
</dbReference>
<accession>A0ABQ8GQ43</accession>
<dbReference type="PANTHER" id="PTHR47582">
    <property type="entry name" value="P450, PUTATIVE (EUROFUNG)-RELATED"/>
    <property type="match status" value="1"/>
</dbReference>
<keyword evidence="7" id="KW-1185">Reference proteome</keyword>
<keyword evidence="5" id="KW-0812">Transmembrane</keyword>
<sequence length="526" mass="57105">MEATTTQPGSNSAIFLGLAAFFVILLHQLCKFTPDPREPPTVHPRIPYVGHALGMLLQGKRYIRMLDEKHGYGIYTLPVLRWRLYIITSPSMAAAINRVPKNLSFRPIQVDLVQRVGGLPAQTDKINRVNLMDEEAEGVMTAIHEVIYSMVPSGPGLEKLTQAVINQVAQNFGGLPSGKFDTGLHEFCKHMIGTATIRALYGQDTPLDHPSLISDYWEFDEGLLALLLSPLPSITHKKPHAARERLARLLVAYFEGGHDAKACDMMRARFAQYRKHGYSTEGLARTELCFIVGAVSNTTITAFWFLARILADASIVDELRAEITAGALDAERHRDGEGAAAATFEVAALRSPAACPLLNSVFRETLRLASTTTGSRQVLADTAVGDERYLLKRGAFVSVEGSVLHYKHAYWGPDAARFNARRFVCSSSAGTTLDGGKVHPGAWRAFGGGDVLCPGRNLAQNEILAVAAAVLLGFDVGGAGGGKEAVVTPAVRDDTMPVGVLRPASDIDVRFAPRAGWEGVCWKYRA</sequence>
<dbReference type="Proteomes" id="UP000774617">
    <property type="component" value="Unassembled WGS sequence"/>
</dbReference>
<comment type="cofactor">
    <cofactor evidence="1">
        <name>heme</name>
        <dbReference type="ChEBI" id="CHEBI:30413"/>
    </cofactor>
</comment>
<comment type="similarity">
    <text evidence="2">Belongs to the cytochrome P450 family.</text>
</comment>
<dbReference type="SUPFAM" id="SSF48264">
    <property type="entry name" value="Cytochrome P450"/>
    <property type="match status" value="1"/>
</dbReference>
<dbReference type="EMBL" id="JAGTJR010000003">
    <property type="protein sequence ID" value="KAH7062281.1"/>
    <property type="molecule type" value="Genomic_DNA"/>
</dbReference>
<keyword evidence="5" id="KW-1133">Transmembrane helix</keyword>
<evidence type="ECO:0000256" key="2">
    <source>
        <dbReference type="ARBA" id="ARBA00010617"/>
    </source>
</evidence>
<dbReference type="PRINTS" id="PR00465">
    <property type="entry name" value="EP450IV"/>
</dbReference>
<reference evidence="6 7" key="1">
    <citation type="journal article" date="2021" name="Nat. Commun.">
        <title>Genetic determinants of endophytism in the Arabidopsis root mycobiome.</title>
        <authorList>
            <person name="Mesny F."/>
            <person name="Miyauchi S."/>
            <person name="Thiergart T."/>
            <person name="Pickel B."/>
            <person name="Atanasova L."/>
            <person name="Karlsson M."/>
            <person name="Huettel B."/>
            <person name="Barry K.W."/>
            <person name="Haridas S."/>
            <person name="Chen C."/>
            <person name="Bauer D."/>
            <person name="Andreopoulos W."/>
            <person name="Pangilinan J."/>
            <person name="LaButti K."/>
            <person name="Riley R."/>
            <person name="Lipzen A."/>
            <person name="Clum A."/>
            <person name="Drula E."/>
            <person name="Henrissat B."/>
            <person name="Kohler A."/>
            <person name="Grigoriev I.V."/>
            <person name="Martin F.M."/>
            <person name="Hacquard S."/>
        </authorList>
    </citation>
    <scope>NUCLEOTIDE SEQUENCE [LARGE SCALE GENOMIC DNA]</scope>
    <source>
        <strain evidence="6 7">MPI-SDFR-AT-0080</strain>
    </source>
</reference>
<keyword evidence="3" id="KW-0479">Metal-binding</keyword>
<name>A0ABQ8GQ43_9PEZI</name>
<evidence type="ECO:0000313" key="6">
    <source>
        <dbReference type="EMBL" id="KAH7062281.1"/>
    </source>
</evidence>
<evidence type="ECO:0000313" key="7">
    <source>
        <dbReference type="Proteomes" id="UP000774617"/>
    </source>
</evidence>
<keyword evidence="5" id="KW-0472">Membrane</keyword>
<dbReference type="InterPro" id="IPR053007">
    <property type="entry name" value="CYP450_monoxygenase_sec-met"/>
</dbReference>
<feature type="transmembrane region" description="Helical" evidence="5">
    <location>
        <begin position="12"/>
        <end position="29"/>
    </location>
</feature>
<dbReference type="CDD" id="cd11040">
    <property type="entry name" value="CYP7_CYP8-like"/>
    <property type="match status" value="1"/>
</dbReference>
<evidence type="ECO:0000256" key="1">
    <source>
        <dbReference type="ARBA" id="ARBA00001971"/>
    </source>
</evidence>
<evidence type="ECO:0000256" key="4">
    <source>
        <dbReference type="ARBA" id="ARBA00023004"/>
    </source>
</evidence>
<gene>
    <name evidence="6" type="ORF">B0J12DRAFT_232961</name>
</gene>
<proteinExistence type="inferred from homology"/>